<feature type="domain" description="FAD-binding FR-type" evidence="2">
    <location>
        <begin position="3"/>
        <end position="94"/>
    </location>
</feature>
<dbReference type="Pfam" id="PF10418">
    <property type="entry name" value="DHODB_Fe-S_bind"/>
    <property type="match status" value="1"/>
</dbReference>
<keyword evidence="1" id="KW-0001">2Fe-2S</keyword>
<dbReference type="SUPFAM" id="SSF52343">
    <property type="entry name" value="Ferredoxin reductase-like, C-terminal NADP-linked domain"/>
    <property type="match status" value="1"/>
</dbReference>
<dbReference type="GO" id="GO:0016491">
    <property type="term" value="F:oxidoreductase activity"/>
    <property type="evidence" value="ECO:0007669"/>
    <property type="project" value="InterPro"/>
</dbReference>
<reference evidence="3" key="1">
    <citation type="submission" date="2018-01" db="EMBL/GenBank/DDBJ databases">
        <authorList>
            <person name="Regsiter A."/>
            <person name="William W."/>
        </authorList>
    </citation>
    <scope>NUCLEOTIDE SEQUENCE</scope>
    <source>
        <strain evidence="3">TRIP AH-1</strain>
    </source>
</reference>
<feature type="binding site" evidence="1">
    <location>
        <position position="221"/>
    </location>
    <ligand>
        <name>[2Fe-2S] cluster</name>
        <dbReference type="ChEBI" id="CHEBI:190135"/>
    </ligand>
</feature>
<dbReference type="Gene3D" id="2.40.30.10">
    <property type="entry name" value="Translation factors"/>
    <property type="match status" value="1"/>
</dbReference>
<dbReference type="PANTHER" id="PTHR43513:SF3">
    <property type="entry name" value="DIHYDROOROTATE DEHYDROGENASE B (NAD(+)), ELECTRON TRANSFER SUBUNIT-RELATED"/>
    <property type="match status" value="1"/>
</dbReference>
<evidence type="ECO:0000256" key="1">
    <source>
        <dbReference type="PIRSR" id="PIRSR006816-2"/>
    </source>
</evidence>
<dbReference type="InterPro" id="IPR017927">
    <property type="entry name" value="FAD-bd_FR_type"/>
</dbReference>
<dbReference type="InterPro" id="IPR012165">
    <property type="entry name" value="Cyt_c3_hydrogenase_gsu"/>
</dbReference>
<dbReference type="GO" id="GO:0046872">
    <property type="term" value="F:metal ion binding"/>
    <property type="evidence" value="ECO:0007669"/>
    <property type="project" value="UniProtKB-KW"/>
</dbReference>
<dbReference type="InterPro" id="IPR039261">
    <property type="entry name" value="FNR_nucleotide-bd"/>
</dbReference>
<dbReference type="GO" id="GO:0006221">
    <property type="term" value="P:pyrimidine nucleotide biosynthetic process"/>
    <property type="evidence" value="ECO:0007669"/>
    <property type="project" value="InterPro"/>
</dbReference>
<comment type="cofactor">
    <cofactor evidence="1">
        <name>[2Fe-2S] cluster</name>
        <dbReference type="ChEBI" id="CHEBI:190135"/>
    </cofactor>
    <text evidence="1">Binds 1 [2Fe-2S] cluster per subunit.</text>
</comment>
<sequence>MKDLPRTVKIIKRTVHNNDNVTLHLDAHISYSPGQFLMIWLPGLNEKPFSIAGHDSDGVMVTVRRRGAFSGRLVELKEGSLIGIRGPYGRPFKLVGNCCIIAGGIGLACLAPVADLYKDAPILYGEDRASSRIYQERFPSASFYTTDGSAGKKGFPTDDLESVIRERGCDMVYCCGPEPMLVKTVRICNALGVGCQASMERYMKCGTGVCGQCACGQVRVCVEGTVFQGNELLQNPDFGRRRLDASGTWRPV</sequence>
<feature type="binding site" evidence="1">
    <location>
        <position position="213"/>
    </location>
    <ligand>
        <name>[2Fe-2S] cluster</name>
        <dbReference type="ChEBI" id="CHEBI:190135"/>
    </ligand>
</feature>
<evidence type="ECO:0000259" key="2">
    <source>
        <dbReference type="PROSITE" id="PS51384"/>
    </source>
</evidence>
<dbReference type="EMBL" id="OJIN01000187">
    <property type="protein sequence ID" value="SPD75160.1"/>
    <property type="molecule type" value="Genomic_DNA"/>
</dbReference>
<organism evidence="3">
    <name type="scientific">uncultured Desulfobacterium sp</name>
    <dbReference type="NCBI Taxonomy" id="201089"/>
    <lineage>
        <taxon>Bacteria</taxon>
        <taxon>Pseudomonadati</taxon>
        <taxon>Thermodesulfobacteriota</taxon>
        <taxon>Desulfobacteria</taxon>
        <taxon>Desulfobacterales</taxon>
        <taxon>Desulfobacteriaceae</taxon>
        <taxon>Desulfobacterium</taxon>
        <taxon>environmental samples</taxon>
    </lineage>
</organism>
<accession>A0A445N088</accession>
<dbReference type="GO" id="GO:0051537">
    <property type="term" value="F:2 iron, 2 sulfur cluster binding"/>
    <property type="evidence" value="ECO:0007669"/>
    <property type="project" value="UniProtKB-KW"/>
</dbReference>
<keyword evidence="1" id="KW-0479">Metal-binding</keyword>
<dbReference type="AlphaFoldDB" id="A0A445N088"/>
<dbReference type="Gene3D" id="3.40.50.80">
    <property type="entry name" value="Nucleotide-binding domain of ferredoxin-NADP reductase (FNR) module"/>
    <property type="match status" value="1"/>
</dbReference>
<keyword evidence="1" id="KW-0411">Iron-sulfur</keyword>
<dbReference type="InterPro" id="IPR050353">
    <property type="entry name" value="PyrK_electron_transfer"/>
</dbReference>
<name>A0A445N088_9BACT</name>
<dbReference type="InterPro" id="IPR019480">
    <property type="entry name" value="Dihydroorotate_DH_Fe-S-bd"/>
</dbReference>
<protein>
    <submittedName>
        <fullName evidence="3">Dihydroorotate oxidase electron-transfer subunit</fullName>
    </submittedName>
</protein>
<dbReference type="PIRSF" id="PIRSF006816">
    <property type="entry name" value="Cyc3_hyd_g"/>
    <property type="match status" value="1"/>
</dbReference>
<dbReference type="PROSITE" id="PS51384">
    <property type="entry name" value="FAD_FR"/>
    <property type="match status" value="1"/>
</dbReference>
<dbReference type="InterPro" id="IPR017938">
    <property type="entry name" value="Riboflavin_synthase-like_b-brl"/>
</dbReference>
<dbReference type="PANTHER" id="PTHR43513">
    <property type="entry name" value="DIHYDROOROTATE DEHYDROGENASE B (NAD(+)), ELECTRON TRANSFER SUBUNIT"/>
    <property type="match status" value="1"/>
</dbReference>
<evidence type="ECO:0000313" key="3">
    <source>
        <dbReference type="EMBL" id="SPD75160.1"/>
    </source>
</evidence>
<feature type="binding site" evidence="1">
    <location>
        <position position="210"/>
    </location>
    <ligand>
        <name>[2Fe-2S] cluster</name>
        <dbReference type="ChEBI" id="CHEBI:190135"/>
    </ligand>
</feature>
<feature type="binding site" evidence="1">
    <location>
        <position position="205"/>
    </location>
    <ligand>
        <name>[2Fe-2S] cluster</name>
        <dbReference type="ChEBI" id="CHEBI:190135"/>
    </ligand>
</feature>
<dbReference type="SUPFAM" id="SSF63380">
    <property type="entry name" value="Riboflavin synthase domain-like"/>
    <property type="match status" value="1"/>
</dbReference>
<dbReference type="GO" id="GO:0050660">
    <property type="term" value="F:flavin adenine dinucleotide binding"/>
    <property type="evidence" value="ECO:0007669"/>
    <property type="project" value="InterPro"/>
</dbReference>
<keyword evidence="1" id="KW-0408">Iron</keyword>
<proteinExistence type="predicted"/>
<gene>
    <name evidence="3" type="ORF">PITCH_A450008</name>
</gene>